<reference evidence="3" key="1">
    <citation type="submission" date="2022-08" db="EMBL/GenBank/DDBJ databases">
        <authorList>
            <person name="Marques A."/>
        </authorList>
    </citation>
    <scope>NUCLEOTIDE SEQUENCE</scope>
    <source>
        <strain evidence="3">RhyPub2mFocal</strain>
        <tissue evidence="3">Leaves</tissue>
    </source>
</reference>
<keyword evidence="3" id="KW-0645">Protease</keyword>
<dbReference type="PROSITE" id="PS50092">
    <property type="entry name" value="TSP1"/>
    <property type="match status" value="1"/>
</dbReference>
<sequence>MAARLFAFLFSFVLSFFSFSIFSSATSPSSGCYWTTCQSKWLGGCGAGHVSADQSDDCNGLCAESTDPPCLPFHSHFHCCVPETPRVTNKCVQCKSKLDFGKEYICCTDCSDPTIMNKGTKLGYCKTGADFAMQLKPQEHTARTGNHYAETFKWVAGPWMECSSPCDGGIRYRDVGCYGSMSDTSIKHYPVDESSCSSHDMPPRQEACNTQRCSESVSTMLLDERKKATGMSGWLVAFIVLLGLTATGGIVFAGYIYYQRTYSSNGFVYIMLEGYS</sequence>
<keyword evidence="1" id="KW-0472">Membrane</keyword>
<keyword evidence="1" id="KW-0812">Transmembrane</keyword>
<evidence type="ECO:0000256" key="2">
    <source>
        <dbReference type="SAM" id="SignalP"/>
    </source>
</evidence>
<keyword evidence="4" id="KW-1185">Reference proteome</keyword>
<dbReference type="SUPFAM" id="SSF82895">
    <property type="entry name" value="TSP-1 type 1 repeat"/>
    <property type="match status" value="1"/>
</dbReference>
<feature type="transmembrane region" description="Helical" evidence="1">
    <location>
        <begin position="234"/>
        <end position="258"/>
    </location>
</feature>
<accession>A0AAV8DJF6</accession>
<dbReference type="Pfam" id="PF19030">
    <property type="entry name" value="TSP1_ADAMTS"/>
    <property type="match status" value="1"/>
</dbReference>
<evidence type="ECO:0000313" key="3">
    <source>
        <dbReference type="EMBL" id="KAJ4768637.1"/>
    </source>
</evidence>
<dbReference type="EMBL" id="JAMFTS010000004">
    <property type="protein sequence ID" value="KAJ4768637.1"/>
    <property type="molecule type" value="Genomic_DNA"/>
</dbReference>
<keyword evidence="3" id="KW-0482">Metalloprotease</keyword>
<dbReference type="Gene3D" id="2.20.100.10">
    <property type="entry name" value="Thrombospondin type-1 (TSP1) repeat"/>
    <property type="match status" value="1"/>
</dbReference>
<organism evidence="3 4">
    <name type="scientific">Rhynchospora pubera</name>
    <dbReference type="NCBI Taxonomy" id="906938"/>
    <lineage>
        <taxon>Eukaryota</taxon>
        <taxon>Viridiplantae</taxon>
        <taxon>Streptophyta</taxon>
        <taxon>Embryophyta</taxon>
        <taxon>Tracheophyta</taxon>
        <taxon>Spermatophyta</taxon>
        <taxon>Magnoliopsida</taxon>
        <taxon>Liliopsida</taxon>
        <taxon>Poales</taxon>
        <taxon>Cyperaceae</taxon>
        <taxon>Cyperoideae</taxon>
        <taxon>Rhynchosporeae</taxon>
        <taxon>Rhynchospora</taxon>
    </lineage>
</organism>
<gene>
    <name evidence="3" type="ORF">LUZ62_079012</name>
</gene>
<proteinExistence type="predicted"/>
<comment type="caution">
    <text evidence="3">The sequence shown here is derived from an EMBL/GenBank/DDBJ whole genome shotgun (WGS) entry which is preliminary data.</text>
</comment>
<dbReference type="Proteomes" id="UP001140206">
    <property type="component" value="Chromosome 4"/>
</dbReference>
<protein>
    <submittedName>
        <fullName evidence="3">A disintegrin and metalloproteinase with thrombospondin motifs 7</fullName>
    </submittedName>
</protein>
<keyword evidence="3" id="KW-0378">Hydrolase</keyword>
<dbReference type="InterPro" id="IPR000884">
    <property type="entry name" value="TSP1_rpt"/>
</dbReference>
<feature type="chain" id="PRO_5043866038" evidence="2">
    <location>
        <begin position="26"/>
        <end position="276"/>
    </location>
</feature>
<evidence type="ECO:0000313" key="4">
    <source>
        <dbReference type="Proteomes" id="UP001140206"/>
    </source>
</evidence>
<keyword evidence="1" id="KW-1133">Transmembrane helix</keyword>
<dbReference type="AlphaFoldDB" id="A0AAV8DJF6"/>
<feature type="signal peptide" evidence="2">
    <location>
        <begin position="1"/>
        <end position="25"/>
    </location>
</feature>
<keyword evidence="2" id="KW-0732">Signal</keyword>
<dbReference type="InterPro" id="IPR036383">
    <property type="entry name" value="TSP1_rpt_sf"/>
</dbReference>
<dbReference type="GO" id="GO:0008237">
    <property type="term" value="F:metallopeptidase activity"/>
    <property type="evidence" value="ECO:0007669"/>
    <property type="project" value="UniProtKB-KW"/>
</dbReference>
<evidence type="ECO:0000256" key="1">
    <source>
        <dbReference type="SAM" id="Phobius"/>
    </source>
</evidence>
<name>A0AAV8DJF6_9POAL</name>